<sequence>MVEQTGRETRKGCLIGKRLEKHVPESSTQRSTRRPWRQILEMDGVVNTAMYHVFEILIYYLAISYLRTNPSTQTPPTDCQGSKCGGVEARAKEGLGELHLARREWRVSASSQRTPRGGGSSLSTNAKAGTEMVSSCFPTSKSDWARPGMKLQDEPRQELLHPSWHEATEDELPPPWHEATEERTTESAWHEATERTQAGATG</sequence>
<proteinExistence type="predicted"/>
<reference evidence="1" key="1">
    <citation type="submission" date="2022-07" db="EMBL/GenBank/DDBJ databases">
        <title>Genome Sequence of Lecanicillium saksenae.</title>
        <authorList>
            <person name="Buettner E."/>
        </authorList>
    </citation>
    <scope>NUCLEOTIDE SEQUENCE</scope>
    <source>
        <strain evidence="1">VT-O1</strain>
    </source>
</reference>
<evidence type="ECO:0000313" key="1">
    <source>
        <dbReference type="EMBL" id="KAJ3497425.1"/>
    </source>
</evidence>
<name>A0ACC1R2G4_9HYPO</name>
<protein>
    <submittedName>
        <fullName evidence="1">Uncharacterized protein</fullName>
    </submittedName>
</protein>
<evidence type="ECO:0000313" key="2">
    <source>
        <dbReference type="Proteomes" id="UP001148737"/>
    </source>
</evidence>
<organism evidence="1 2">
    <name type="scientific">Lecanicillium saksenae</name>
    <dbReference type="NCBI Taxonomy" id="468837"/>
    <lineage>
        <taxon>Eukaryota</taxon>
        <taxon>Fungi</taxon>
        <taxon>Dikarya</taxon>
        <taxon>Ascomycota</taxon>
        <taxon>Pezizomycotina</taxon>
        <taxon>Sordariomycetes</taxon>
        <taxon>Hypocreomycetidae</taxon>
        <taxon>Hypocreales</taxon>
        <taxon>Cordycipitaceae</taxon>
        <taxon>Lecanicillium</taxon>
    </lineage>
</organism>
<dbReference type="Proteomes" id="UP001148737">
    <property type="component" value="Unassembled WGS sequence"/>
</dbReference>
<accession>A0ACC1R2G4</accession>
<dbReference type="EMBL" id="JANAKD010000112">
    <property type="protein sequence ID" value="KAJ3497425.1"/>
    <property type="molecule type" value="Genomic_DNA"/>
</dbReference>
<keyword evidence="2" id="KW-1185">Reference proteome</keyword>
<comment type="caution">
    <text evidence="1">The sequence shown here is derived from an EMBL/GenBank/DDBJ whole genome shotgun (WGS) entry which is preliminary data.</text>
</comment>
<gene>
    <name evidence="1" type="ORF">NLG97_g1915</name>
</gene>